<accession>A0A9J5XQR6</accession>
<sequence length="102" mass="11216">MNWVNIGTRDKFKAIRDQAKMARGLKGGCICTKVQRPVGTIAREMVKIGALLMERDFQKDWGRKKMSGIGCVGGGKGDTKGRCYGLGSDDVGHLRSPGLRRY</sequence>
<keyword evidence="2" id="KW-1185">Reference proteome</keyword>
<name>A0A9J5XQR6_SOLCO</name>
<evidence type="ECO:0000313" key="2">
    <source>
        <dbReference type="Proteomes" id="UP000824120"/>
    </source>
</evidence>
<reference evidence="1 2" key="1">
    <citation type="submission" date="2020-09" db="EMBL/GenBank/DDBJ databases">
        <title>De no assembly of potato wild relative species, Solanum commersonii.</title>
        <authorList>
            <person name="Cho K."/>
        </authorList>
    </citation>
    <scope>NUCLEOTIDE SEQUENCE [LARGE SCALE GENOMIC DNA]</scope>
    <source>
        <strain evidence="1">LZ3.2</strain>
        <tissue evidence="1">Leaf</tissue>
    </source>
</reference>
<dbReference type="EMBL" id="JACXVP010000008">
    <property type="protein sequence ID" value="KAG5589863.1"/>
    <property type="molecule type" value="Genomic_DNA"/>
</dbReference>
<dbReference type="Proteomes" id="UP000824120">
    <property type="component" value="Chromosome 8"/>
</dbReference>
<comment type="caution">
    <text evidence="1">The sequence shown here is derived from an EMBL/GenBank/DDBJ whole genome shotgun (WGS) entry which is preliminary data.</text>
</comment>
<dbReference type="AlphaFoldDB" id="A0A9J5XQR6"/>
<protein>
    <submittedName>
        <fullName evidence="1">Uncharacterized protein</fullName>
    </submittedName>
</protein>
<proteinExistence type="predicted"/>
<gene>
    <name evidence="1" type="ORF">H5410_040377</name>
</gene>
<evidence type="ECO:0000313" key="1">
    <source>
        <dbReference type="EMBL" id="KAG5589863.1"/>
    </source>
</evidence>
<organism evidence="1 2">
    <name type="scientific">Solanum commersonii</name>
    <name type="common">Commerson's wild potato</name>
    <name type="synonym">Commerson's nightshade</name>
    <dbReference type="NCBI Taxonomy" id="4109"/>
    <lineage>
        <taxon>Eukaryota</taxon>
        <taxon>Viridiplantae</taxon>
        <taxon>Streptophyta</taxon>
        <taxon>Embryophyta</taxon>
        <taxon>Tracheophyta</taxon>
        <taxon>Spermatophyta</taxon>
        <taxon>Magnoliopsida</taxon>
        <taxon>eudicotyledons</taxon>
        <taxon>Gunneridae</taxon>
        <taxon>Pentapetalae</taxon>
        <taxon>asterids</taxon>
        <taxon>lamiids</taxon>
        <taxon>Solanales</taxon>
        <taxon>Solanaceae</taxon>
        <taxon>Solanoideae</taxon>
        <taxon>Solaneae</taxon>
        <taxon>Solanum</taxon>
    </lineage>
</organism>